<dbReference type="InParanoid" id="A0BDC2"/>
<proteinExistence type="predicted"/>
<accession>A0BDC2</accession>
<dbReference type="AlphaFoldDB" id="A0BDC2"/>
<dbReference type="EMBL" id="CT867987">
    <property type="protein sequence ID" value="CAK56539.1"/>
    <property type="molecule type" value="Genomic_DNA"/>
</dbReference>
<dbReference type="KEGG" id="ptm:GSPATT00027567001"/>
<dbReference type="GeneID" id="5009720"/>
<evidence type="ECO:0000313" key="2">
    <source>
        <dbReference type="Proteomes" id="UP000000600"/>
    </source>
</evidence>
<dbReference type="Proteomes" id="UP000000600">
    <property type="component" value="Unassembled WGS sequence"/>
</dbReference>
<keyword evidence="2" id="KW-1185">Reference proteome</keyword>
<gene>
    <name evidence="1" type="ORF">GSPATT00027567001</name>
</gene>
<name>A0BDC2_PARTE</name>
<reference evidence="1 2" key="1">
    <citation type="journal article" date="2006" name="Nature">
        <title>Global trends of whole-genome duplications revealed by the ciliate Paramecium tetraurelia.</title>
        <authorList>
            <consortium name="Genoscope"/>
            <person name="Aury J.-M."/>
            <person name="Jaillon O."/>
            <person name="Duret L."/>
            <person name="Noel B."/>
            <person name="Jubin C."/>
            <person name="Porcel B.M."/>
            <person name="Segurens B."/>
            <person name="Daubin V."/>
            <person name="Anthouard V."/>
            <person name="Aiach N."/>
            <person name="Arnaiz O."/>
            <person name="Billaut A."/>
            <person name="Beisson J."/>
            <person name="Blanc I."/>
            <person name="Bouhouche K."/>
            <person name="Camara F."/>
            <person name="Duharcourt S."/>
            <person name="Guigo R."/>
            <person name="Gogendeau D."/>
            <person name="Katinka M."/>
            <person name="Keller A.-M."/>
            <person name="Kissmehl R."/>
            <person name="Klotz C."/>
            <person name="Koll F."/>
            <person name="Le Moue A."/>
            <person name="Lepere C."/>
            <person name="Malinsky S."/>
            <person name="Nowacki M."/>
            <person name="Nowak J.K."/>
            <person name="Plattner H."/>
            <person name="Poulain J."/>
            <person name="Ruiz F."/>
            <person name="Serrano V."/>
            <person name="Zagulski M."/>
            <person name="Dessen P."/>
            <person name="Betermier M."/>
            <person name="Weissenbach J."/>
            <person name="Scarpelli C."/>
            <person name="Schachter V."/>
            <person name="Sperling L."/>
            <person name="Meyer E."/>
            <person name="Cohen J."/>
            <person name="Wincker P."/>
        </authorList>
    </citation>
    <scope>NUCLEOTIDE SEQUENCE [LARGE SCALE GENOMIC DNA]</scope>
    <source>
        <strain evidence="1 2">Stock d4-2</strain>
    </source>
</reference>
<protein>
    <submittedName>
        <fullName evidence="1">Uncharacterized protein</fullName>
    </submittedName>
</protein>
<dbReference type="HOGENOM" id="CLU_3192478_0_0_1"/>
<dbReference type="RefSeq" id="XP_001423937.1">
    <property type="nucleotide sequence ID" value="XM_001423900.1"/>
</dbReference>
<organism evidence="1 2">
    <name type="scientific">Paramecium tetraurelia</name>
    <dbReference type="NCBI Taxonomy" id="5888"/>
    <lineage>
        <taxon>Eukaryota</taxon>
        <taxon>Sar</taxon>
        <taxon>Alveolata</taxon>
        <taxon>Ciliophora</taxon>
        <taxon>Intramacronucleata</taxon>
        <taxon>Oligohymenophorea</taxon>
        <taxon>Peniculida</taxon>
        <taxon>Parameciidae</taxon>
        <taxon>Paramecium</taxon>
    </lineage>
</organism>
<sequence length="46" mass="5881">MKLQKKVKRQEDHYYHLQNELREIEIRNQIKDFVNLLWLMDTIFDF</sequence>
<evidence type="ECO:0000313" key="1">
    <source>
        <dbReference type="EMBL" id="CAK56539.1"/>
    </source>
</evidence>